<accession>A0ABN2NRG1</accession>
<gene>
    <name evidence="2" type="ORF">GCM10009836_68560</name>
</gene>
<proteinExistence type="predicted"/>
<name>A0ABN2NRG1_9PSEU</name>
<comment type="caution">
    <text evidence="2">The sequence shown here is derived from an EMBL/GenBank/DDBJ whole genome shotgun (WGS) entry which is preliminary data.</text>
</comment>
<evidence type="ECO:0000256" key="1">
    <source>
        <dbReference type="SAM" id="MobiDB-lite"/>
    </source>
</evidence>
<dbReference type="RefSeq" id="WP_344426990.1">
    <property type="nucleotide sequence ID" value="NZ_BAAAQK010000028.1"/>
</dbReference>
<keyword evidence="3" id="KW-1185">Reference proteome</keyword>
<evidence type="ECO:0000313" key="3">
    <source>
        <dbReference type="Proteomes" id="UP001500449"/>
    </source>
</evidence>
<dbReference type="Proteomes" id="UP001500449">
    <property type="component" value="Unassembled WGS sequence"/>
</dbReference>
<reference evidence="2 3" key="1">
    <citation type="journal article" date="2019" name="Int. J. Syst. Evol. Microbiol.">
        <title>The Global Catalogue of Microorganisms (GCM) 10K type strain sequencing project: providing services to taxonomists for standard genome sequencing and annotation.</title>
        <authorList>
            <consortium name="The Broad Institute Genomics Platform"/>
            <consortium name="The Broad Institute Genome Sequencing Center for Infectious Disease"/>
            <person name="Wu L."/>
            <person name="Ma J."/>
        </authorList>
    </citation>
    <scope>NUCLEOTIDE SEQUENCE [LARGE SCALE GENOMIC DNA]</scope>
    <source>
        <strain evidence="2 3">JCM 16009</strain>
    </source>
</reference>
<feature type="region of interest" description="Disordered" evidence="1">
    <location>
        <begin position="343"/>
        <end position="394"/>
    </location>
</feature>
<feature type="region of interest" description="Disordered" evidence="1">
    <location>
        <begin position="103"/>
        <end position="126"/>
    </location>
</feature>
<dbReference type="EMBL" id="BAAAQK010000028">
    <property type="protein sequence ID" value="GAA1877438.1"/>
    <property type="molecule type" value="Genomic_DNA"/>
</dbReference>
<protein>
    <submittedName>
        <fullName evidence="2">Uncharacterized protein</fullName>
    </submittedName>
</protein>
<evidence type="ECO:0000313" key="2">
    <source>
        <dbReference type="EMBL" id="GAA1877438.1"/>
    </source>
</evidence>
<organism evidence="2 3">
    <name type="scientific">Pseudonocardia ailaonensis</name>
    <dbReference type="NCBI Taxonomy" id="367279"/>
    <lineage>
        <taxon>Bacteria</taxon>
        <taxon>Bacillati</taxon>
        <taxon>Actinomycetota</taxon>
        <taxon>Actinomycetes</taxon>
        <taxon>Pseudonocardiales</taxon>
        <taxon>Pseudonocardiaceae</taxon>
        <taxon>Pseudonocardia</taxon>
    </lineage>
</organism>
<feature type="region of interest" description="Disordered" evidence="1">
    <location>
        <begin position="272"/>
        <end position="291"/>
    </location>
</feature>
<sequence length="421" mass="42311">MGYRLVSEAAFGSRPGVSVHGDGRTDPAVRWTAAVALGGQGRFAAAAALLEGLLRDPRTPPEIRAHAFVARASHLRQRGGHAAAERLDGAAAALATAVLRGRDRPGGPAGETVAATPALLPPTGPDGTPRGLSGVAEADALSALADALVGLAADALGQGSFPRATALLARAEALAITGARRPLTSDDEVIRRPLSGSDGRAGAVPGCRRSLVRLGWVRAELALAQGDLRAARRAAAQALVGADALGSLRHRIKSALLVGVVDAVAAAQASAAGAPATGAGARRDPGDQDVAAEAPHPTLAAALGTLDAVARDAVAAGLLPLAWAALKAAADLTPVTPASPLEVIDTAGVGRPPSGGSGRPSDRPNGSVHPHDRRPEWLLRSTNGAPNDAARRRHAADVTLSVIRARSEGVGRRLMGGVVHG</sequence>